<evidence type="ECO:0000313" key="2">
    <source>
        <dbReference type="EMBL" id="KAL3803805.1"/>
    </source>
</evidence>
<sequence>MPHLGPSSPLQKSALITRKQLGCLTGGKIDTVQHKNILGVGTPINCYGGPAIGIKNGVVHHMCLKENRNHPIPNSSNEDFLVYKEPENRSVDHKLNVLKQIHHHPPIPIFWEPVSQDTRSTTIGNNAKGVAYIGHWRVNRVEDLSNNPVTIKGKQRIALICLRFHYYSQIWSNIIDFCHDKTCHEIKIIDFQHLLRDESFNNTSEESSNSAAAFPEADILGHDGQICDRNFNSCENGNEEEMQGGPIQPLKFEVRPTVGVGETAGNPMVIDSDDDYDGPKKNCTFGNELPSLKDLEEVVDAVVNAGDRNAIKVKDVCESVAKHFGLTKISRQTQLLIIERATHVLKQLIDNNGIKQHAQGIQPKKINNADRNTPKNGIAGALLEPSIVTCHGKKRSTCLEASSMVNDKEPKKYRREKIGFVEEDSTQQQKEEDQDRQRHVVATQARTRVTGPEVNDGTTADSAIVIDGDDINNVADKMIKTEQPTFGSSESDGKQITNTKIEAFPNTKQDFIGTTNQHTHHITKTSSTEATSCRFHYFKVDVVGLDMTVGGIVIPADKAVTFRDLRHDIMTHQQLVLPFSSFCFDLGNDFVIQPSQEALEVKDHVIANGKQDGSLKNPFRIFIRESSQKNDIIDV</sequence>
<feature type="region of interest" description="Disordered" evidence="1">
    <location>
        <begin position="419"/>
        <end position="460"/>
    </location>
</feature>
<proteinExistence type="predicted"/>
<name>A0ABD3QZZ2_9STRA</name>
<accession>A0ABD3QZZ2</accession>
<evidence type="ECO:0000313" key="3">
    <source>
        <dbReference type="Proteomes" id="UP001516023"/>
    </source>
</evidence>
<dbReference type="AlphaFoldDB" id="A0ABD3QZZ2"/>
<gene>
    <name evidence="2" type="ORF">HJC23_003967</name>
</gene>
<comment type="caution">
    <text evidence="2">The sequence shown here is derived from an EMBL/GenBank/DDBJ whole genome shotgun (WGS) entry which is preliminary data.</text>
</comment>
<organism evidence="2 3">
    <name type="scientific">Cyclotella cryptica</name>
    <dbReference type="NCBI Taxonomy" id="29204"/>
    <lineage>
        <taxon>Eukaryota</taxon>
        <taxon>Sar</taxon>
        <taxon>Stramenopiles</taxon>
        <taxon>Ochrophyta</taxon>
        <taxon>Bacillariophyta</taxon>
        <taxon>Coscinodiscophyceae</taxon>
        <taxon>Thalassiosirophycidae</taxon>
        <taxon>Stephanodiscales</taxon>
        <taxon>Stephanodiscaceae</taxon>
        <taxon>Cyclotella</taxon>
    </lineage>
</organism>
<feature type="compositionally biased region" description="Basic and acidic residues" evidence="1">
    <location>
        <begin position="429"/>
        <end position="438"/>
    </location>
</feature>
<dbReference type="Proteomes" id="UP001516023">
    <property type="component" value="Unassembled WGS sequence"/>
</dbReference>
<dbReference type="EMBL" id="JABMIG020000011">
    <property type="protein sequence ID" value="KAL3803805.1"/>
    <property type="molecule type" value="Genomic_DNA"/>
</dbReference>
<keyword evidence="3" id="KW-1185">Reference proteome</keyword>
<reference evidence="2 3" key="1">
    <citation type="journal article" date="2020" name="G3 (Bethesda)">
        <title>Improved Reference Genome for Cyclotella cryptica CCMP332, a Model for Cell Wall Morphogenesis, Salinity Adaptation, and Lipid Production in Diatoms (Bacillariophyta).</title>
        <authorList>
            <person name="Roberts W.R."/>
            <person name="Downey K.M."/>
            <person name="Ruck E.C."/>
            <person name="Traller J.C."/>
            <person name="Alverson A.J."/>
        </authorList>
    </citation>
    <scope>NUCLEOTIDE SEQUENCE [LARGE SCALE GENOMIC DNA]</scope>
    <source>
        <strain evidence="2 3">CCMP332</strain>
    </source>
</reference>
<protein>
    <submittedName>
        <fullName evidence="2">Uncharacterized protein</fullName>
    </submittedName>
</protein>
<evidence type="ECO:0000256" key="1">
    <source>
        <dbReference type="SAM" id="MobiDB-lite"/>
    </source>
</evidence>